<evidence type="ECO:0000256" key="2">
    <source>
        <dbReference type="SAM" id="Phobius"/>
    </source>
</evidence>
<protein>
    <submittedName>
        <fullName evidence="3">Uncharacterized protein</fullName>
    </submittedName>
</protein>
<evidence type="ECO:0000256" key="1">
    <source>
        <dbReference type="SAM" id="MobiDB-lite"/>
    </source>
</evidence>
<feature type="compositionally biased region" description="Basic and acidic residues" evidence="1">
    <location>
        <begin position="136"/>
        <end position="155"/>
    </location>
</feature>
<feature type="region of interest" description="Disordered" evidence="1">
    <location>
        <begin position="136"/>
        <end position="183"/>
    </location>
</feature>
<sequence length="183" mass="20755">MEDDDNTLHHVLVEAFHHGTSFGSLVLVFGIATAVLNFCLLLVQYATGLRFRMQLAITQKRGAPLTMDRTKLELARMVAFSLSLLVAVDLLETMLKPGHEFYMEELYKMVLIGAIRTTAAYFLGKETAEIMHHIERSEGHEDEHEHEEPKEEEAKPTTNKTVTFADHNMSGGKSKKRNKQKKN</sequence>
<accession>A0A7S4AT20</accession>
<gene>
    <name evidence="3" type="ORF">PAUS00366_LOCUS18805</name>
</gene>
<feature type="compositionally biased region" description="Basic residues" evidence="1">
    <location>
        <begin position="173"/>
        <end position="183"/>
    </location>
</feature>
<dbReference type="Pfam" id="PF07784">
    <property type="entry name" value="DUF1622"/>
    <property type="match status" value="1"/>
</dbReference>
<dbReference type="PANTHER" id="PTHR38468">
    <property type="entry name" value="SLL0939 PROTEIN"/>
    <property type="match status" value="1"/>
</dbReference>
<dbReference type="PANTHER" id="PTHR38468:SF1">
    <property type="entry name" value="SLL0939 PROTEIN"/>
    <property type="match status" value="1"/>
</dbReference>
<keyword evidence="2" id="KW-0812">Transmembrane</keyword>
<dbReference type="EMBL" id="HBIX01027843">
    <property type="protein sequence ID" value="CAE0726048.1"/>
    <property type="molecule type" value="Transcribed_RNA"/>
</dbReference>
<keyword evidence="2" id="KW-0472">Membrane</keyword>
<proteinExistence type="predicted"/>
<dbReference type="InterPro" id="IPR012427">
    <property type="entry name" value="DUF1622"/>
</dbReference>
<name>A0A7S4AT20_9STRA</name>
<evidence type="ECO:0000313" key="3">
    <source>
        <dbReference type="EMBL" id="CAE0726048.1"/>
    </source>
</evidence>
<keyword evidence="2" id="KW-1133">Transmembrane helix</keyword>
<dbReference type="AlphaFoldDB" id="A0A7S4AT20"/>
<feature type="transmembrane region" description="Helical" evidence="2">
    <location>
        <begin position="20"/>
        <end position="43"/>
    </location>
</feature>
<reference evidence="3" key="1">
    <citation type="submission" date="2021-01" db="EMBL/GenBank/DDBJ databases">
        <authorList>
            <person name="Corre E."/>
            <person name="Pelletier E."/>
            <person name="Niang G."/>
            <person name="Scheremetjew M."/>
            <person name="Finn R."/>
            <person name="Kale V."/>
            <person name="Holt S."/>
            <person name="Cochrane G."/>
            <person name="Meng A."/>
            <person name="Brown T."/>
            <person name="Cohen L."/>
        </authorList>
    </citation>
    <scope>NUCLEOTIDE SEQUENCE</scope>
    <source>
        <strain evidence="3">10249 10 AB</strain>
    </source>
</reference>
<organism evidence="3">
    <name type="scientific">Pseudo-nitzschia australis</name>
    <dbReference type="NCBI Taxonomy" id="44445"/>
    <lineage>
        <taxon>Eukaryota</taxon>
        <taxon>Sar</taxon>
        <taxon>Stramenopiles</taxon>
        <taxon>Ochrophyta</taxon>
        <taxon>Bacillariophyta</taxon>
        <taxon>Bacillariophyceae</taxon>
        <taxon>Bacillariophycidae</taxon>
        <taxon>Bacillariales</taxon>
        <taxon>Bacillariaceae</taxon>
        <taxon>Pseudo-nitzschia</taxon>
    </lineage>
</organism>